<dbReference type="InterPro" id="IPR006740">
    <property type="entry name" value="DUF604"/>
</dbReference>
<dbReference type="PANTHER" id="PTHR10811">
    <property type="entry name" value="FRINGE-RELATED"/>
    <property type="match status" value="1"/>
</dbReference>
<reference evidence="2" key="1">
    <citation type="submission" date="2023-02" db="EMBL/GenBank/DDBJ databases">
        <title>Genome of toxic invasive species Heracleum sosnowskyi carries increased number of genes despite the absence of recent whole-genome duplications.</title>
        <authorList>
            <person name="Schelkunov M."/>
            <person name="Shtratnikova V."/>
            <person name="Makarenko M."/>
            <person name="Klepikova A."/>
            <person name="Omelchenko D."/>
            <person name="Novikova G."/>
            <person name="Obukhova E."/>
            <person name="Bogdanov V."/>
            <person name="Penin A."/>
            <person name="Logacheva M."/>
        </authorList>
    </citation>
    <scope>NUCLEOTIDE SEQUENCE</scope>
    <source>
        <strain evidence="2">Hsosn_3</strain>
        <tissue evidence="2">Leaf</tissue>
    </source>
</reference>
<organism evidence="2 3">
    <name type="scientific">Heracleum sosnowskyi</name>
    <dbReference type="NCBI Taxonomy" id="360622"/>
    <lineage>
        <taxon>Eukaryota</taxon>
        <taxon>Viridiplantae</taxon>
        <taxon>Streptophyta</taxon>
        <taxon>Embryophyta</taxon>
        <taxon>Tracheophyta</taxon>
        <taxon>Spermatophyta</taxon>
        <taxon>Magnoliopsida</taxon>
        <taxon>eudicotyledons</taxon>
        <taxon>Gunneridae</taxon>
        <taxon>Pentapetalae</taxon>
        <taxon>asterids</taxon>
        <taxon>campanulids</taxon>
        <taxon>Apiales</taxon>
        <taxon>Apiaceae</taxon>
        <taxon>Apioideae</taxon>
        <taxon>apioid superclade</taxon>
        <taxon>Tordylieae</taxon>
        <taxon>Tordyliinae</taxon>
        <taxon>Heracleum</taxon>
    </lineage>
</organism>
<dbReference type="AlphaFoldDB" id="A0AAD8MZN7"/>
<dbReference type="Gene3D" id="3.90.550.50">
    <property type="match status" value="1"/>
</dbReference>
<dbReference type="EMBL" id="JAUIZM010000002">
    <property type="protein sequence ID" value="KAK1396195.1"/>
    <property type="molecule type" value="Genomic_DNA"/>
</dbReference>
<feature type="transmembrane region" description="Helical" evidence="1">
    <location>
        <begin position="20"/>
        <end position="42"/>
    </location>
</feature>
<keyword evidence="1" id="KW-0812">Transmembrane</keyword>
<dbReference type="FunFam" id="3.90.550.50:FF:000006">
    <property type="entry name" value="Fringe-related protein-like"/>
    <property type="match status" value="1"/>
</dbReference>
<reference evidence="2" key="2">
    <citation type="submission" date="2023-05" db="EMBL/GenBank/DDBJ databases">
        <authorList>
            <person name="Schelkunov M.I."/>
        </authorList>
    </citation>
    <scope>NUCLEOTIDE SEQUENCE</scope>
    <source>
        <strain evidence="2">Hsosn_3</strain>
        <tissue evidence="2">Leaf</tissue>
    </source>
</reference>
<name>A0AAD8MZN7_9APIA</name>
<evidence type="ECO:0000313" key="3">
    <source>
        <dbReference type="Proteomes" id="UP001237642"/>
    </source>
</evidence>
<keyword evidence="3" id="KW-1185">Reference proteome</keyword>
<gene>
    <name evidence="2" type="ORF">POM88_006058</name>
</gene>
<protein>
    <submittedName>
        <fullName evidence="2">DUF604 domain-containing protein</fullName>
    </submittedName>
</protein>
<accession>A0AAD8MZN7</accession>
<proteinExistence type="predicted"/>
<evidence type="ECO:0000313" key="2">
    <source>
        <dbReference type="EMBL" id="KAK1396195.1"/>
    </source>
</evidence>
<keyword evidence="1" id="KW-1133">Transmembrane helix</keyword>
<dbReference type="Pfam" id="PF04646">
    <property type="entry name" value="DUF604"/>
    <property type="match status" value="1"/>
</dbReference>
<keyword evidence="1" id="KW-0472">Membrane</keyword>
<comment type="caution">
    <text evidence="2">The sequence shown here is derived from an EMBL/GenBank/DDBJ whole genome shotgun (WGS) entry which is preliminary data.</text>
</comment>
<sequence>MKHTEQYPKNKTKTMSSPGLKIFIFISASICIIYFTLSLFLVPNSTFLHFSVSLQGILPPTSLEHIVFGIAATDKSWPKRKGYVRLWWKPQLMRGCVFLETKPPPNRTLDKDYENSLPPVCISRDTSQFSYTFRGGTRSVIRIARIVSEIVALNHTNVRWFVFGDDDTMFFAENLVKVLSKYDHDLWYYIGSNSESYRQNTIFSYNMAFGGAGFAISYPLAKVLAKVFDSCIERYPHLYGSDGRISACIAELGIGLTREMGFHQMDIRGDIFGILASHPLTPLISLHHLDVTNPIFPNMSNLKALEHLNKAVKHDPHRIIQQTVCYDRWFSWTVSVSWGYAVQVFGKHVHLPDSLRAQQTFQPFQTGNLLHTLFDINTREHDPDACRRPLIFFMEKVSSTQGKIKSTYKQMTSDNCTRDMATPRRLDEIRVSSQKFDLDNKQLLAPRRQCCDILPPTQRNVMELAIRECKGEELIYMHP</sequence>
<dbReference type="Proteomes" id="UP001237642">
    <property type="component" value="Unassembled WGS sequence"/>
</dbReference>
<evidence type="ECO:0000256" key="1">
    <source>
        <dbReference type="SAM" id="Phobius"/>
    </source>
</evidence>